<reference evidence="4 5" key="1">
    <citation type="submission" date="2020-07" db="EMBL/GenBank/DDBJ databases">
        <title>Sequencing the genomes of 1000 actinobacteria strains.</title>
        <authorList>
            <person name="Klenk H.-P."/>
        </authorList>
    </citation>
    <scope>NUCLEOTIDE SEQUENCE [LARGE SCALE GENOMIC DNA]</scope>
    <source>
        <strain evidence="4 5">DSM 19970</strain>
    </source>
</reference>
<dbReference type="InterPro" id="IPR035919">
    <property type="entry name" value="EAL_sf"/>
</dbReference>
<evidence type="ECO:0000313" key="5">
    <source>
        <dbReference type="Proteomes" id="UP000547973"/>
    </source>
</evidence>
<gene>
    <name evidence="4" type="ORF">BKA03_001002</name>
</gene>
<dbReference type="Pfam" id="PF00563">
    <property type="entry name" value="EAL"/>
    <property type="match status" value="1"/>
</dbReference>
<dbReference type="InterPro" id="IPR001789">
    <property type="entry name" value="Sig_transdc_resp-reg_receiver"/>
</dbReference>
<dbReference type="SMART" id="SM00052">
    <property type="entry name" value="EAL"/>
    <property type="match status" value="1"/>
</dbReference>
<dbReference type="AlphaFoldDB" id="A0A7Y9ZAX8"/>
<evidence type="ECO:0000313" key="4">
    <source>
        <dbReference type="EMBL" id="NYI40883.1"/>
    </source>
</evidence>
<proteinExistence type="predicted"/>
<dbReference type="GO" id="GO:0071111">
    <property type="term" value="F:cyclic-guanylate-specific phosphodiesterase activity"/>
    <property type="evidence" value="ECO:0007669"/>
    <property type="project" value="InterPro"/>
</dbReference>
<dbReference type="InterPro" id="IPR050706">
    <property type="entry name" value="Cyclic-di-GMP_PDE-like"/>
</dbReference>
<evidence type="ECO:0000256" key="1">
    <source>
        <dbReference type="PROSITE-ProRule" id="PRU00169"/>
    </source>
</evidence>
<keyword evidence="5" id="KW-1185">Reference proteome</keyword>
<name>A0A7Y9ZAX8_9MICO</name>
<dbReference type="SUPFAM" id="SSF52172">
    <property type="entry name" value="CheY-like"/>
    <property type="match status" value="1"/>
</dbReference>
<dbReference type="OrthoDB" id="23692at2"/>
<dbReference type="PROSITE" id="PS50110">
    <property type="entry name" value="RESPONSE_REGULATORY"/>
    <property type="match status" value="1"/>
</dbReference>
<dbReference type="PANTHER" id="PTHR33121">
    <property type="entry name" value="CYCLIC DI-GMP PHOSPHODIESTERASE PDEF"/>
    <property type="match status" value="1"/>
</dbReference>
<dbReference type="GO" id="GO:0000160">
    <property type="term" value="P:phosphorelay signal transduction system"/>
    <property type="evidence" value="ECO:0007669"/>
    <property type="project" value="InterPro"/>
</dbReference>
<feature type="domain" description="Response regulatory" evidence="2">
    <location>
        <begin position="9"/>
        <end position="128"/>
    </location>
</feature>
<evidence type="ECO:0000259" key="2">
    <source>
        <dbReference type="PROSITE" id="PS50110"/>
    </source>
</evidence>
<dbReference type="PROSITE" id="PS50883">
    <property type="entry name" value="EAL"/>
    <property type="match status" value="1"/>
</dbReference>
<comment type="caution">
    <text evidence="4">The sequence shown here is derived from an EMBL/GenBank/DDBJ whole genome shotgun (WGS) entry which is preliminary data.</text>
</comment>
<dbReference type="Pfam" id="PF00072">
    <property type="entry name" value="Response_reg"/>
    <property type="match status" value="1"/>
</dbReference>
<dbReference type="EMBL" id="JACBZO010000001">
    <property type="protein sequence ID" value="NYI40883.1"/>
    <property type="molecule type" value="Genomic_DNA"/>
</dbReference>
<dbReference type="SMART" id="SM00448">
    <property type="entry name" value="REC"/>
    <property type="match status" value="1"/>
</dbReference>
<dbReference type="Gene3D" id="3.20.20.450">
    <property type="entry name" value="EAL domain"/>
    <property type="match status" value="1"/>
</dbReference>
<dbReference type="Gene3D" id="3.40.50.2300">
    <property type="match status" value="1"/>
</dbReference>
<feature type="modified residue" description="4-aspartylphosphate" evidence="1">
    <location>
        <position position="58"/>
    </location>
</feature>
<organism evidence="4 5">
    <name type="scientific">Demequina lutea</name>
    <dbReference type="NCBI Taxonomy" id="431489"/>
    <lineage>
        <taxon>Bacteria</taxon>
        <taxon>Bacillati</taxon>
        <taxon>Actinomycetota</taxon>
        <taxon>Actinomycetes</taxon>
        <taxon>Micrococcales</taxon>
        <taxon>Demequinaceae</taxon>
        <taxon>Demequina</taxon>
    </lineage>
</organism>
<dbReference type="SUPFAM" id="SSF141868">
    <property type="entry name" value="EAL domain-like"/>
    <property type="match status" value="1"/>
</dbReference>
<dbReference type="CDD" id="cd01948">
    <property type="entry name" value="EAL"/>
    <property type="match status" value="1"/>
</dbReference>
<feature type="domain" description="EAL" evidence="3">
    <location>
        <begin position="146"/>
        <end position="398"/>
    </location>
</feature>
<keyword evidence="1" id="KW-0597">Phosphoprotein</keyword>
<dbReference type="InterPro" id="IPR011006">
    <property type="entry name" value="CheY-like_superfamily"/>
</dbReference>
<accession>A0A7Y9ZAX8</accession>
<sequence length="401" mass="42990">MKTQRPKGRVLIIDDDHLVGAMLVAHAHASGFDAKVTDDPELFYSLARDWKPTFVVVDLVMGEVDGLTVLKALAEMHSDAAVVIASGMGAKILDSARQFASASGLAYGGVLHKPFHRADVAAVLAAGSHAPDADGAVLDVFGEWDSDRFEEALLRAVARDELGVAFQPKVACVDGRLVGYEALVRWSHPTLGAIPPDAFIPRAESLRLVSLVTDSVAATSMAWFASARAHTSERLAINISAVELTGPDLGTRLLAECHRSGVDPSRIILEVTETSAMANPTESLEILTRLRLDGFQLSIDDFGTGYSSMVQLSTMPFTEVKIDRSFVRNLGSSLPAEVMVRSMLDLSRGLGVECVAEGVETAAALEVLSEMGCDFAQGYHIGYPMTESDLEAWIVAHNARL</sequence>
<dbReference type="PANTHER" id="PTHR33121:SF71">
    <property type="entry name" value="OXYGEN SENSOR PROTEIN DOSP"/>
    <property type="match status" value="1"/>
</dbReference>
<evidence type="ECO:0000259" key="3">
    <source>
        <dbReference type="PROSITE" id="PS50883"/>
    </source>
</evidence>
<protein>
    <submittedName>
        <fullName evidence="4">EAL domain-containing protein (Putative c-di-GMP-specific phosphodiesterase class I)/ActR/RegA family two-component response regulator</fullName>
    </submittedName>
</protein>
<dbReference type="RefSeq" id="WP_062075864.1">
    <property type="nucleotide sequence ID" value="NZ_BBRC01000014.1"/>
</dbReference>
<dbReference type="InterPro" id="IPR001633">
    <property type="entry name" value="EAL_dom"/>
</dbReference>
<dbReference type="Proteomes" id="UP000547973">
    <property type="component" value="Unassembled WGS sequence"/>
</dbReference>